<reference evidence="11" key="2">
    <citation type="submission" date="2025-09" db="UniProtKB">
        <authorList>
            <consortium name="Ensembl"/>
        </authorList>
    </citation>
    <scope>IDENTIFICATION</scope>
</reference>
<evidence type="ECO:0000313" key="11">
    <source>
        <dbReference type="Ensembl" id="ENSSPUP00000009664.1"/>
    </source>
</evidence>
<dbReference type="Gene3D" id="2.60.120.10">
    <property type="entry name" value="Jelly Rolls"/>
    <property type="match status" value="1"/>
</dbReference>
<proteinExistence type="inferred from homology"/>
<evidence type="ECO:0000256" key="1">
    <source>
        <dbReference type="ARBA" id="ARBA00004123"/>
    </source>
</evidence>
<dbReference type="InterPro" id="IPR025974">
    <property type="entry name" value="Mif2/CENP-C_cupin"/>
</dbReference>
<evidence type="ECO:0000259" key="10">
    <source>
        <dbReference type="Pfam" id="PF11699"/>
    </source>
</evidence>
<dbReference type="AlphaFoldDB" id="A0A8D0GT54"/>
<dbReference type="GO" id="GO:0005634">
    <property type="term" value="C:nucleus"/>
    <property type="evidence" value="ECO:0007669"/>
    <property type="project" value="UniProtKB-SubCell"/>
</dbReference>
<comment type="similarity">
    <text evidence="2">Belongs to the CENP-C/MIF2 family.</text>
</comment>
<keyword evidence="3" id="KW-0238">DNA-binding</keyword>
<evidence type="ECO:0000256" key="9">
    <source>
        <dbReference type="ARBA" id="ARBA00083562"/>
    </source>
</evidence>
<organism evidence="11 12">
    <name type="scientific">Sphenodon punctatus</name>
    <name type="common">Tuatara</name>
    <name type="synonym">Hatteria punctata</name>
    <dbReference type="NCBI Taxonomy" id="8508"/>
    <lineage>
        <taxon>Eukaryota</taxon>
        <taxon>Metazoa</taxon>
        <taxon>Chordata</taxon>
        <taxon>Craniata</taxon>
        <taxon>Vertebrata</taxon>
        <taxon>Euteleostomi</taxon>
        <taxon>Lepidosauria</taxon>
        <taxon>Sphenodontia</taxon>
        <taxon>Sphenodontidae</taxon>
        <taxon>Sphenodon</taxon>
    </lineage>
</organism>
<dbReference type="InterPro" id="IPR028386">
    <property type="entry name" value="CENP-C/Mif2/cnp3"/>
</dbReference>
<dbReference type="PANTHER" id="PTHR16684:SF11">
    <property type="entry name" value="CENTROMERE PROTEIN C"/>
    <property type="match status" value="1"/>
</dbReference>
<accession>A0A8D0GT54</accession>
<dbReference type="GO" id="GO:0051455">
    <property type="term" value="P:spindle attachment to meiosis I kinetochore"/>
    <property type="evidence" value="ECO:0007669"/>
    <property type="project" value="TreeGrafter"/>
</dbReference>
<dbReference type="PANTHER" id="PTHR16684">
    <property type="entry name" value="CENTROMERE PROTEIN C"/>
    <property type="match status" value="1"/>
</dbReference>
<name>A0A8D0GT54_SPHPU</name>
<feature type="domain" description="Mif2/CENP-C cupin" evidence="10">
    <location>
        <begin position="18"/>
        <end position="100"/>
    </location>
</feature>
<dbReference type="FunFam" id="2.60.120.10:FF:000033">
    <property type="entry name" value="Centromere protein C 1"/>
    <property type="match status" value="1"/>
</dbReference>
<dbReference type="InterPro" id="IPR011051">
    <property type="entry name" value="RmlC_Cupin_sf"/>
</dbReference>
<comment type="subunit">
    <text evidence="6">Oligomer. Component of the CENPA-NAC complex, at least composed of CENPA, CENPC, CENPH, CENPM, CENPN, CENPT and CENPU. The CENPA-NAC complex interacts with the CENPA-CAD complex, composed of CENPI, CENPK, CENPL, CENPO, CENPP, CENPQ, CENPR and CENPS. Binds to DAXX. Interacts with DNMT3B. Interacts directly with CENPA. Identified in a centromere complex containing histones H2A, H2B and H4, and at least CENPA, CENPB, CENPC, CENPT, CENPN, HJURP, SUPT16H, SSRP1 and RSF1. Interacts with MEIKIN.</text>
</comment>
<reference evidence="11" key="1">
    <citation type="submission" date="2025-08" db="UniProtKB">
        <authorList>
            <consortium name="Ensembl"/>
        </authorList>
    </citation>
    <scope>IDENTIFICATION</scope>
</reference>
<comment type="function">
    <text evidence="5">Component of the CENPA-NAC (nucleosome-associated) complex, a complex that plays a central role in assembly of kinetochore proteins, mitotic progression and chromosome segregation. The CENPA-NAC complex recruits the CENPA-CAD (nucleosome distal) complex and may be involved in incorporation of newly synthesized CENPA into centromeres. CENPC recruits DNA methylation and DNMT3B to both centromeric and pericentromeric satellite repeats and regulates the histone code in these regions.</text>
</comment>
<evidence type="ECO:0000256" key="7">
    <source>
        <dbReference type="ARBA" id="ARBA00068530"/>
    </source>
</evidence>
<evidence type="ECO:0000256" key="6">
    <source>
        <dbReference type="ARBA" id="ARBA00064952"/>
    </source>
</evidence>
<evidence type="ECO:0000256" key="2">
    <source>
        <dbReference type="ARBA" id="ARBA00010291"/>
    </source>
</evidence>
<keyword evidence="12" id="KW-1185">Reference proteome</keyword>
<keyword evidence="4" id="KW-0539">Nucleus</keyword>
<dbReference type="OMA" id="NDTMEIH"/>
<dbReference type="GO" id="GO:0005721">
    <property type="term" value="C:pericentric heterochromatin"/>
    <property type="evidence" value="ECO:0007669"/>
    <property type="project" value="UniProtKB-ARBA"/>
</dbReference>
<dbReference type="SUPFAM" id="SSF51182">
    <property type="entry name" value="RmlC-like cupins"/>
    <property type="match status" value="1"/>
</dbReference>
<dbReference type="GO" id="GO:0051382">
    <property type="term" value="P:kinetochore assembly"/>
    <property type="evidence" value="ECO:0007669"/>
    <property type="project" value="InterPro"/>
</dbReference>
<evidence type="ECO:0000256" key="8">
    <source>
        <dbReference type="ARBA" id="ARBA00082151"/>
    </source>
</evidence>
<dbReference type="InterPro" id="IPR014710">
    <property type="entry name" value="RmlC-like_jellyroll"/>
</dbReference>
<dbReference type="Proteomes" id="UP000694392">
    <property type="component" value="Unplaced"/>
</dbReference>
<sequence length="111" mass="12439">MTRGNENVSSFNNDTMEIHKKLNSSVFAAGKLVLKPLQEKGLQYVYTDKIVFHVIHGKLIVTLHKTSYHVTTGDCFYVPAGNVYNIQNLLNEESILVFTQLKGTRPVEGGE</sequence>
<comment type="subcellular location">
    <subcellularLocation>
        <location evidence="1">Nucleus</location>
    </subcellularLocation>
</comment>
<dbReference type="Ensembl" id="ENSSPUT00000010308.1">
    <property type="protein sequence ID" value="ENSSPUP00000009664.1"/>
    <property type="gene ID" value="ENSSPUG00000007494.1"/>
</dbReference>
<dbReference type="GeneTree" id="ENSGT00390000016737"/>
<dbReference type="GO" id="GO:0051315">
    <property type="term" value="P:attachment of mitotic spindle microtubules to kinetochore"/>
    <property type="evidence" value="ECO:0007669"/>
    <property type="project" value="TreeGrafter"/>
</dbReference>
<evidence type="ECO:0000256" key="5">
    <source>
        <dbReference type="ARBA" id="ARBA00053516"/>
    </source>
</evidence>
<dbReference type="GO" id="GO:0019237">
    <property type="term" value="F:centromeric DNA binding"/>
    <property type="evidence" value="ECO:0007669"/>
    <property type="project" value="InterPro"/>
</dbReference>
<evidence type="ECO:0000256" key="4">
    <source>
        <dbReference type="ARBA" id="ARBA00023242"/>
    </source>
</evidence>
<evidence type="ECO:0000313" key="12">
    <source>
        <dbReference type="Proteomes" id="UP000694392"/>
    </source>
</evidence>
<dbReference type="GO" id="GO:0000776">
    <property type="term" value="C:kinetochore"/>
    <property type="evidence" value="ECO:0007669"/>
    <property type="project" value="InterPro"/>
</dbReference>
<protein>
    <recommendedName>
        <fullName evidence="7">Centromere protein C</fullName>
    </recommendedName>
    <alternativeName>
        <fullName evidence="8">Centromere autoantigen C</fullName>
    </alternativeName>
    <alternativeName>
        <fullName evidence="9">Centromere protein C 1</fullName>
    </alternativeName>
</protein>
<evidence type="ECO:0000256" key="3">
    <source>
        <dbReference type="ARBA" id="ARBA00023125"/>
    </source>
</evidence>
<dbReference type="Pfam" id="PF11699">
    <property type="entry name" value="CENP-C_C"/>
    <property type="match status" value="1"/>
</dbReference>